<proteinExistence type="predicted"/>
<reference evidence="1" key="1">
    <citation type="journal article" date="2021" name="Proc. Natl. Acad. Sci. U.S.A.">
        <title>A Catalog of Tens of Thousands of Viruses from Human Metagenomes Reveals Hidden Associations with Chronic Diseases.</title>
        <authorList>
            <person name="Tisza M.J."/>
            <person name="Buck C.B."/>
        </authorList>
    </citation>
    <scope>NUCLEOTIDE SEQUENCE</scope>
    <source>
        <strain evidence="1">CtCjb12</strain>
    </source>
</reference>
<evidence type="ECO:0000313" key="1">
    <source>
        <dbReference type="EMBL" id="DAD84477.1"/>
    </source>
</evidence>
<sequence length="64" mass="7051">MGGSALDFTKKTPLLCRSPACHAGYFVGKAGDFVLFALFLSKDLPCKQKRDILVLHFKVCVFNS</sequence>
<accession>A0A8S5MQ37</accession>
<name>A0A8S5MQ37_9CAUD</name>
<dbReference type="EMBL" id="BK014960">
    <property type="protein sequence ID" value="DAD84477.1"/>
    <property type="molecule type" value="Genomic_DNA"/>
</dbReference>
<organism evidence="1">
    <name type="scientific">Myoviridae sp. ctCjb12</name>
    <dbReference type="NCBI Taxonomy" id="2826631"/>
    <lineage>
        <taxon>Viruses</taxon>
        <taxon>Duplodnaviria</taxon>
        <taxon>Heunggongvirae</taxon>
        <taxon>Uroviricota</taxon>
        <taxon>Caudoviricetes</taxon>
    </lineage>
</organism>
<protein>
    <submittedName>
        <fullName evidence="1">Uncharacterized protein</fullName>
    </submittedName>
</protein>